<evidence type="ECO:0000313" key="3">
    <source>
        <dbReference type="Proteomes" id="UP000257109"/>
    </source>
</evidence>
<keyword evidence="3" id="KW-1185">Reference proteome</keyword>
<evidence type="ECO:0000256" key="1">
    <source>
        <dbReference type="SAM" id="MobiDB-lite"/>
    </source>
</evidence>
<name>A0A371HF08_MUCPR</name>
<feature type="region of interest" description="Disordered" evidence="1">
    <location>
        <begin position="241"/>
        <end position="276"/>
    </location>
</feature>
<feature type="compositionally biased region" description="Basic residues" evidence="1">
    <location>
        <begin position="267"/>
        <end position="276"/>
    </location>
</feature>
<comment type="caution">
    <text evidence="2">The sequence shown here is derived from an EMBL/GenBank/DDBJ whole genome shotgun (WGS) entry which is preliminary data.</text>
</comment>
<organism evidence="2 3">
    <name type="scientific">Mucuna pruriens</name>
    <name type="common">Velvet bean</name>
    <name type="synonym">Dolichos pruriens</name>
    <dbReference type="NCBI Taxonomy" id="157652"/>
    <lineage>
        <taxon>Eukaryota</taxon>
        <taxon>Viridiplantae</taxon>
        <taxon>Streptophyta</taxon>
        <taxon>Embryophyta</taxon>
        <taxon>Tracheophyta</taxon>
        <taxon>Spermatophyta</taxon>
        <taxon>Magnoliopsida</taxon>
        <taxon>eudicotyledons</taxon>
        <taxon>Gunneridae</taxon>
        <taxon>Pentapetalae</taxon>
        <taxon>rosids</taxon>
        <taxon>fabids</taxon>
        <taxon>Fabales</taxon>
        <taxon>Fabaceae</taxon>
        <taxon>Papilionoideae</taxon>
        <taxon>50 kb inversion clade</taxon>
        <taxon>NPAAA clade</taxon>
        <taxon>indigoferoid/millettioid clade</taxon>
        <taxon>Phaseoleae</taxon>
        <taxon>Mucuna</taxon>
    </lineage>
</organism>
<feature type="non-terminal residue" evidence="2">
    <location>
        <position position="1"/>
    </location>
</feature>
<accession>A0A371HF08</accession>
<proteinExistence type="predicted"/>
<dbReference type="Proteomes" id="UP000257109">
    <property type="component" value="Unassembled WGS sequence"/>
</dbReference>
<dbReference type="EMBL" id="QJKJ01002781">
    <property type="protein sequence ID" value="RDY01376.1"/>
    <property type="molecule type" value="Genomic_DNA"/>
</dbReference>
<gene>
    <name evidence="2" type="ORF">CR513_15310</name>
</gene>
<reference evidence="2" key="1">
    <citation type="submission" date="2018-05" db="EMBL/GenBank/DDBJ databases">
        <title>Draft genome of Mucuna pruriens seed.</title>
        <authorList>
            <person name="Nnadi N.E."/>
            <person name="Vos R."/>
            <person name="Hasami M.H."/>
            <person name="Devisetty U.K."/>
            <person name="Aguiy J.C."/>
        </authorList>
    </citation>
    <scope>NUCLEOTIDE SEQUENCE [LARGE SCALE GENOMIC DNA]</scope>
    <source>
        <strain evidence="2">JCA_2017</strain>
    </source>
</reference>
<dbReference type="AlphaFoldDB" id="A0A371HF08"/>
<dbReference type="OrthoDB" id="999762at2759"/>
<protein>
    <submittedName>
        <fullName evidence="2">Uncharacterized protein</fullName>
    </submittedName>
</protein>
<sequence length="276" mass="31221">RPSGRRFVESDNIQENHYMSIGKDLISCESHVHTTKLANNYCYRLLMMDHNMIDVASGRALMDKTPATTRYLISNMAGNTQHFRVQGGAGTSRAVREVGELADRAHVPCETTCCRTTSTSRPTALGSGHQFGRQPYLNWQFDNQQFRRQLYQPNPNQGQYVAPRFGPTGGMLVPNQANYQQQGPRYQAPTFRQQPQQLLPPQQNSSLIEDLVKQMLECNLQFQKNITATIHEFKNVGGITGRHGEPNAVGRFRNNPLTDNFESERGRSRHGATTKR</sequence>
<evidence type="ECO:0000313" key="2">
    <source>
        <dbReference type="EMBL" id="RDY01376.1"/>
    </source>
</evidence>